<comment type="subcellular location">
    <subcellularLocation>
        <location evidence="1">Membrane</location>
        <topology evidence="1">Multi-pass membrane protein</topology>
    </subcellularLocation>
</comment>
<dbReference type="Pfam" id="PF02535">
    <property type="entry name" value="Zip"/>
    <property type="match status" value="1"/>
</dbReference>
<gene>
    <name evidence="6" type="ORF">FKR84_05165</name>
</gene>
<feature type="transmembrane region" description="Helical" evidence="5">
    <location>
        <begin position="6"/>
        <end position="22"/>
    </location>
</feature>
<dbReference type="GO" id="GO:0016020">
    <property type="term" value="C:membrane"/>
    <property type="evidence" value="ECO:0007669"/>
    <property type="project" value="UniProtKB-SubCell"/>
</dbReference>
<keyword evidence="2 5" id="KW-0812">Transmembrane</keyword>
<feature type="transmembrane region" description="Helical" evidence="5">
    <location>
        <begin position="177"/>
        <end position="195"/>
    </location>
</feature>
<evidence type="ECO:0000256" key="3">
    <source>
        <dbReference type="ARBA" id="ARBA00022989"/>
    </source>
</evidence>
<name>A0A507ZPQ2_9FLAO</name>
<comment type="caution">
    <text evidence="6">The sequence shown here is derived from an EMBL/GenBank/DDBJ whole genome shotgun (WGS) entry which is preliminary data.</text>
</comment>
<feature type="transmembrane region" description="Helical" evidence="5">
    <location>
        <begin position="118"/>
        <end position="138"/>
    </location>
</feature>
<evidence type="ECO:0000256" key="5">
    <source>
        <dbReference type="SAM" id="Phobius"/>
    </source>
</evidence>
<dbReference type="PANTHER" id="PTHR11040:SF44">
    <property type="entry name" value="PROTEIN ZNTC-RELATED"/>
    <property type="match status" value="1"/>
</dbReference>
<feature type="transmembrane region" description="Helical" evidence="5">
    <location>
        <begin position="93"/>
        <end position="112"/>
    </location>
</feature>
<dbReference type="OrthoDB" id="654481at2"/>
<evidence type="ECO:0000313" key="7">
    <source>
        <dbReference type="Proteomes" id="UP000317169"/>
    </source>
</evidence>
<dbReference type="RefSeq" id="WP_141421235.1">
    <property type="nucleotide sequence ID" value="NZ_VIAR01000004.1"/>
</dbReference>
<keyword evidence="7" id="KW-1185">Reference proteome</keyword>
<protein>
    <submittedName>
        <fullName evidence="6">ZIP family metal transporter</fullName>
    </submittedName>
</protein>
<dbReference type="PANTHER" id="PTHR11040">
    <property type="entry name" value="ZINC/IRON TRANSPORTER"/>
    <property type="match status" value="1"/>
</dbReference>
<dbReference type="EMBL" id="VIAR01000004">
    <property type="protein sequence ID" value="TQD39289.1"/>
    <property type="molecule type" value="Genomic_DNA"/>
</dbReference>
<keyword evidence="3 5" id="KW-1133">Transmembrane helix</keyword>
<proteinExistence type="predicted"/>
<dbReference type="AlphaFoldDB" id="A0A507ZPQ2"/>
<reference evidence="6 7" key="1">
    <citation type="submission" date="2019-06" db="EMBL/GenBank/DDBJ databases">
        <title>Flavibacter putida gen. nov., sp. nov., a novel marine bacterium of the family Flavobacteriaceae isolated from coastal seawater.</title>
        <authorList>
            <person name="Feng X."/>
        </authorList>
    </citation>
    <scope>NUCLEOTIDE SEQUENCE [LARGE SCALE GENOMIC DNA]</scope>
    <source>
        <strain evidence="6 7">PLHSN227</strain>
    </source>
</reference>
<evidence type="ECO:0000313" key="6">
    <source>
        <dbReference type="EMBL" id="TQD39289.1"/>
    </source>
</evidence>
<evidence type="ECO:0000256" key="4">
    <source>
        <dbReference type="ARBA" id="ARBA00023136"/>
    </source>
</evidence>
<accession>A0A507ZPQ2</accession>
<feature type="transmembrane region" description="Helical" evidence="5">
    <location>
        <begin position="147"/>
        <end position="165"/>
    </location>
</feature>
<feature type="transmembrane region" description="Helical" evidence="5">
    <location>
        <begin position="29"/>
        <end position="47"/>
    </location>
</feature>
<evidence type="ECO:0000256" key="2">
    <source>
        <dbReference type="ARBA" id="ARBA00022692"/>
    </source>
</evidence>
<dbReference type="Proteomes" id="UP000317169">
    <property type="component" value="Unassembled WGS sequence"/>
</dbReference>
<feature type="transmembrane region" description="Helical" evidence="5">
    <location>
        <begin position="53"/>
        <end position="72"/>
    </location>
</feature>
<organism evidence="6 7">
    <name type="scientific">Haloflavibacter putidus</name>
    <dbReference type="NCBI Taxonomy" id="2576776"/>
    <lineage>
        <taxon>Bacteria</taxon>
        <taxon>Pseudomonadati</taxon>
        <taxon>Bacteroidota</taxon>
        <taxon>Flavobacteriia</taxon>
        <taxon>Flavobacteriales</taxon>
        <taxon>Flavobacteriaceae</taxon>
        <taxon>Haloflavibacter</taxon>
    </lineage>
</organism>
<keyword evidence="4 5" id="KW-0472">Membrane</keyword>
<dbReference type="GO" id="GO:0005385">
    <property type="term" value="F:zinc ion transmembrane transporter activity"/>
    <property type="evidence" value="ECO:0007669"/>
    <property type="project" value="TreeGrafter"/>
</dbReference>
<dbReference type="InterPro" id="IPR003689">
    <property type="entry name" value="ZIP"/>
</dbReference>
<sequence>MSFILPILAVVIGFLIAYFIKTGKAAIQLLLSFSGALLLSITVFEFLPKVYQSYSKTVGLFIMIGILLQVFLEFLSRGAEHGHMHQDPNQKNFPYLLFISLCIHALIEGYPLHENEHLLFGVVIHKIPVAIIISTFLLKAKLSRTKSILFLVIFALMTPIGSYVNQHFEELKHIEKYIHALVIGIFLHVSTTILFESSKNHQFDFSKTLSIILGICIAYFL</sequence>
<evidence type="ECO:0000256" key="1">
    <source>
        <dbReference type="ARBA" id="ARBA00004141"/>
    </source>
</evidence>